<organism evidence="1 2">
    <name type="scientific">Phytophthora cactorum</name>
    <dbReference type="NCBI Taxonomy" id="29920"/>
    <lineage>
        <taxon>Eukaryota</taxon>
        <taxon>Sar</taxon>
        <taxon>Stramenopiles</taxon>
        <taxon>Oomycota</taxon>
        <taxon>Peronosporomycetes</taxon>
        <taxon>Peronosporales</taxon>
        <taxon>Peronosporaceae</taxon>
        <taxon>Phytophthora</taxon>
    </lineage>
</organism>
<dbReference type="Proteomes" id="UP000251314">
    <property type="component" value="Unassembled WGS sequence"/>
</dbReference>
<accession>A0A329SV40</accession>
<dbReference type="GO" id="GO:0015074">
    <property type="term" value="P:DNA integration"/>
    <property type="evidence" value="ECO:0007669"/>
    <property type="project" value="InterPro"/>
</dbReference>
<dbReference type="STRING" id="29920.A0A329SV40"/>
<dbReference type="EMBL" id="MJFZ01000038">
    <property type="protein sequence ID" value="RAW40963.1"/>
    <property type="molecule type" value="Genomic_DNA"/>
</dbReference>
<protein>
    <submittedName>
        <fullName evidence="1">Uncharacterized protein</fullName>
    </submittedName>
</protein>
<dbReference type="VEuPathDB" id="FungiDB:PC110_g2820"/>
<evidence type="ECO:0000313" key="2">
    <source>
        <dbReference type="Proteomes" id="UP000251314"/>
    </source>
</evidence>
<dbReference type="GO" id="GO:0003677">
    <property type="term" value="F:DNA binding"/>
    <property type="evidence" value="ECO:0007669"/>
    <property type="project" value="InterPro"/>
</dbReference>
<dbReference type="AlphaFoldDB" id="A0A329SV40"/>
<comment type="caution">
    <text evidence="1">The sequence shown here is derived from an EMBL/GenBank/DDBJ whole genome shotgun (WGS) entry which is preliminary data.</text>
</comment>
<keyword evidence="2" id="KW-1185">Reference proteome</keyword>
<dbReference type="Pfam" id="PF01498">
    <property type="entry name" value="HTH_Tnp_Tc3_2"/>
    <property type="match status" value="1"/>
</dbReference>
<dbReference type="OrthoDB" id="120946at2759"/>
<sequence length="165" mass="19213">MSRRSGRPRITDLHHDRRIVREVEKNRFVSAAVLAAQVSKEIGRPVSSDVVRDRIHEAGLHGRSARKKPYLSPKHHRLRRIYAKSFDKMTHHFWKRVSLVMRPRLSCMERPDEYPYGGGLTRHLMLSVLCLRLSPAVRHQWFGAEVGKFKTSLSHQIIGILIFFV</sequence>
<reference evidence="1 2" key="1">
    <citation type="submission" date="2018-01" db="EMBL/GenBank/DDBJ databases">
        <title>Draft genome of the strawberry crown rot pathogen Phytophthora cactorum.</title>
        <authorList>
            <person name="Armitage A.D."/>
            <person name="Lysoe E."/>
            <person name="Nellist C.F."/>
            <person name="Harrison R.J."/>
            <person name="Brurberg M.B."/>
        </authorList>
    </citation>
    <scope>NUCLEOTIDE SEQUENCE [LARGE SCALE GENOMIC DNA]</scope>
    <source>
        <strain evidence="1 2">10300</strain>
    </source>
</reference>
<name>A0A329SV40_9STRA</name>
<proteinExistence type="predicted"/>
<dbReference type="GO" id="GO:0006313">
    <property type="term" value="P:DNA transposition"/>
    <property type="evidence" value="ECO:0007669"/>
    <property type="project" value="InterPro"/>
</dbReference>
<dbReference type="InterPro" id="IPR002492">
    <property type="entry name" value="Transposase_Tc1-like"/>
</dbReference>
<evidence type="ECO:0000313" key="1">
    <source>
        <dbReference type="EMBL" id="RAW40963.1"/>
    </source>
</evidence>
<gene>
    <name evidence="1" type="ORF">PC110_g2820</name>
</gene>